<keyword evidence="3" id="KW-0560">Oxidoreductase</keyword>
<dbReference type="Pfam" id="PF00296">
    <property type="entry name" value="Bac_luciferase"/>
    <property type="match status" value="1"/>
</dbReference>
<name>A0ABT0YAI1_9ACTN</name>
<keyword evidence="2" id="KW-0288">FMN</keyword>
<dbReference type="Proteomes" id="UP001523216">
    <property type="component" value="Unassembled WGS sequence"/>
</dbReference>
<dbReference type="PANTHER" id="PTHR42847">
    <property type="entry name" value="ALKANESULFONATE MONOOXYGENASE"/>
    <property type="match status" value="1"/>
</dbReference>
<dbReference type="RefSeq" id="WP_251802267.1">
    <property type="nucleotide sequence ID" value="NZ_JAMQOL010000049.1"/>
</dbReference>
<dbReference type="Gene3D" id="3.20.20.30">
    <property type="entry name" value="Luciferase-like domain"/>
    <property type="match status" value="1"/>
</dbReference>
<evidence type="ECO:0000256" key="3">
    <source>
        <dbReference type="ARBA" id="ARBA00023002"/>
    </source>
</evidence>
<keyword evidence="1" id="KW-0285">Flavoprotein</keyword>
<organism evidence="6 7">
    <name type="scientific">Paractinoplanes hotanensis</name>
    <dbReference type="NCBI Taxonomy" id="2906497"/>
    <lineage>
        <taxon>Bacteria</taxon>
        <taxon>Bacillati</taxon>
        <taxon>Actinomycetota</taxon>
        <taxon>Actinomycetes</taxon>
        <taxon>Micromonosporales</taxon>
        <taxon>Micromonosporaceae</taxon>
        <taxon>Paractinoplanes</taxon>
    </lineage>
</organism>
<evidence type="ECO:0000256" key="4">
    <source>
        <dbReference type="ARBA" id="ARBA00023033"/>
    </source>
</evidence>
<accession>A0ABT0YAI1</accession>
<dbReference type="InterPro" id="IPR036661">
    <property type="entry name" value="Luciferase-like_sf"/>
</dbReference>
<gene>
    <name evidence="6" type="ORF">LXN57_33695</name>
</gene>
<dbReference type="PANTHER" id="PTHR42847:SF4">
    <property type="entry name" value="ALKANESULFONATE MONOOXYGENASE-RELATED"/>
    <property type="match status" value="1"/>
</dbReference>
<evidence type="ECO:0000256" key="1">
    <source>
        <dbReference type="ARBA" id="ARBA00022630"/>
    </source>
</evidence>
<comment type="caution">
    <text evidence="6">The sequence shown here is derived from an EMBL/GenBank/DDBJ whole genome shotgun (WGS) entry which is preliminary data.</text>
</comment>
<keyword evidence="7" id="KW-1185">Reference proteome</keyword>
<reference evidence="6 7" key="1">
    <citation type="submission" date="2022-06" db="EMBL/GenBank/DDBJ databases">
        <title>Actinoplanes abujensis sp. nov., isolated from Nigerian arid soil.</title>
        <authorList>
            <person name="Ding P."/>
        </authorList>
    </citation>
    <scope>NUCLEOTIDE SEQUENCE [LARGE SCALE GENOMIC DNA]</scope>
    <source>
        <strain evidence="7">TRM88002</strain>
    </source>
</reference>
<dbReference type="InterPro" id="IPR011251">
    <property type="entry name" value="Luciferase-like_dom"/>
</dbReference>
<proteinExistence type="predicted"/>
<evidence type="ECO:0000259" key="5">
    <source>
        <dbReference type="Pfam" id="PF00296"/>
    </source>
</evidence>
<dbReference type="EMBL" id="JAMQOL010000049">
    <property type="protein sequence ID" value="MCM4082533.1"/>
    <property type="molecule type" value="Genomic_DNA"/>
</dbReference>
<evidence type="ECO:0000256" key="2">
    <source>
        <dbReference type="ARBA" id="ARBA00022643"/>
    </source>
</evidence>
<feature type="domain" description="Luciferase-like" evidence="5">
    <location>
        <begin position="16"/>
        <end position="141"/>
    </location>
</feature>
<evidence type="ECO:0000313" key="6">
    <source>
        <dbReference type="EMBL" id="MCM4082533.1"/>
    </source>
</evidence>
<dbReference type="SUPFAM" id="SSF51679">
    <property type="entry name" value="Bacterial luciferase-like"/>
    <property type="match status" value="1"/>
</dbReference>
<protein>
    <submittedName>
        <fullName evidence="6">LLM class flavin-dependent oxidoreductase</fullName>
    </submittedName>
</protein>
<dbReference type="InterPro" id="IPR050172">
    <property type="entry name" value="SsuD_RutA_monooxygenase"/>
</dbReference>
<keyword evidence="4" id="KW-0503">Monooxygenase</keyword>
<sequence>MGLKYAVGLPTVGEFGDVRRIVELGIAAERHGWDGVHLWDHLLYHDPDWPVTNAVVAASAIAAATERVRIVLTVVLPRRQVQDVAQETAALNVLSGGRLTVLPIIGSLDREFTDFGLDAGLRARGRALDERIDRLTALWAEWGAGRIPIWCGGLWPHRPGLRRAARFDGAMPIYENQRERNVPLDEFAATVAFVRGESAHRPRRVNRPYDFVLEGATDPATAPEQTAPYAAAGLTWWIEALGYWRGGIAFASERIGQGPPART</sequence>
<evidence type="ECO:0000313" key="7">
    <source>
        <dbReference type="Proteomes" id="UP001523216"/>
    </source>
</evidence>